<dbReference type="Gene3D" id="3.10.450.50">
    <property type="match status" value="1"/>
</dbReference>
<dbReference type="Pfam" id="PF10184">
    <property type="entry name" value="DUF2358"/>
    <property type="match status" value="1"/>
</dbReference>
<dbReference type="Proteomes" id="UP000238937">
    <property type="component" value="Unassembled WGS sequence"/>
</dbReference>
<evidence type="ECO:0008006" key="3">
    <source>
        <dbReference type="Google" id="ProtNLM"/>
    </source>
</evidence>
<dbReference type="OrthoDB" id="1115105at2"/>
<proteinExistence type="predicted"/>
<dbReference type="PANTHER" id="PTHR34123">
    <property type="entry name" value="OS04G0578200 PROTEIN"/>
    <property type="match status" value="1"/>
</dbReference>
<reference evidence="1 2" key="1">
    <citation type="submission" date="2018-03" db="EMBL/GenBank/DDBJ databases">
        <title>The ancient ancestry and fast evolution of plastids.</title>
        <authorList>
            <person name="Moore K.R."/>
            <person name="Magnabosco C."/>
            <person name="Momper L."/>
            <person name="Gold D.A."/>
            <person name="Bosak T."/>
            <person name="Fournier G.P."/>
        </authorList>
    </citation>
    <scope>NUCLEOTIDE SEQUENCE [LARGE SCALE GENOMIC DNA]</scope>
    <source>
        <strain evidence="1 2">CCALA 037</strain>
    </source>
</reference>
<evidence type="ECO:0000313" key="1">
    <source>
        <dbReference type="EMBL" id="PSB58422.1"/>
    </source>
</evidence>
<comment type="caution">
    <text evidence="1">The sequence shown here is derived from an EMBL/GenBank/DDBJ whole genome shotgun (WGS) entry which is preliminary data.</text>
</comment>
<dbReference type="InterPro" id="IPR032710">
    <property type="entry name" value="NTF2-like_dom_sf"/>
</dbReference>
<dbReference type="SUPFAM" id="SSF54427">
    <property type="entry name" value="NTF2-like"/>
    <property type="match status" value="1"/>
</dbReference>
<protein>
    <recommendedName>
        <fullName evidence="3">DUF2358 domain-containing protein</fullName>
    </recommendedName>
</protein>
<dbReference type="InterPro" id="IPR018790">
    <property type="entry name" value="DUF2358"/>
</dbReference>
<evidence type="ECO:0000313" key="2">
    <source>
        <dbReference type="Proteomes" id="UP000238937"/>
    </source>
</evidence>
<sequence>MDIITTLRQDYAKFPLDQSYEIYAEDVYFKDPLTQFRGLPRYRKTIEFIQTWFKNPHLELYEIDRVDRLITTRWLLSWNTPLPWHPRIEIPGKSELTLNDSDLIISHIDYWDRSPLDVLKQHFKISG</sequence>
<dbReference type="RefSeq" id="WP_106300880.1">
    <property type="nucleotide sequence ID" value="NZ_PVWO01000036.1"/>
</dbReference>
<dbReference type="PANTHER" id="PTHR34123:SF1">
    <property type="entry name" value="OS04G0578200 PROTEIN"/>
    <property type="match status" value="1"/>
</dbReference>
<gene>
    <name evidence="1" type="ORF">C7B77_04910</name>
</gene>
<dbReference type="EMBL" id="PVWO01000036">
    <property type="protein sequence ID" value="PSB58422.1"/>
    <property type="molecule type" value="Genomic_DNA"/>
</dbReference>
<accession>A0A2T1GKR5</accession>
<name>A0A2T1GKR5_9CYAN</name>
<keyword evidence="2" id="KW-1185">Reference proteome</keyword>
<dbReference type="AlphaFoldDB" id="A0A2T1GKR5"/>
<organism evidence="1 2">
    <name type="scientific">Chamaesiphon polymorphus CCALA 037</name>
    <dbReference type="NCBI Taxonomy" id="2107692"/>
    <lineage>
        <taxon>Bacteria</taxon>
        <taxon>Bacillati</taxon>
        <taxon>Cyanobacteriota</taxon>
        <taxon>Cyanophyceae</taxon>
        <taxon>Gomontiellales</taxon>
        <taxon>Chamaesiphonaceae</taxon>
        <taxon>Chamaesiphon</taxon>
    </lineage>
</organism>